<evidence type="ECO:0000259" key="1">
    <source>
        <dbReference type="Pfam" id="PF17481"/>
    </source>
</evidence>
<dbReference type="EMBL" id="CP080764">
    <property type="protein sequence ID" value="QYY41462.1"/>
    <property type="molecule type" value="Genomic_DNA"/>
</dbReference>
<dbReference type="InterPro" id="IPR035326">
    <property type="entry name" value="Beta_sandwich_Seath"/>
</dbReference>
<dbReference type="Gene3D" id="3.30.1370.220">
    <property type="match status" value="1"/>
</dbReference>
<dbReference type="Proteomes" id="UP000826616">
    <property type="component" value="Chromosome"/>
</dbReference>
<dbReference type="RefSeq" id="WP_220558965.1">
    <property type="nucleotide sequence ID" value="NZ_CP080764.1"/>
</dbReference>
<gene>
    <name evidence="2" type="ORF">K3F53_10965</name>
</gene>
<accession>A0ABX8Y709</accession>
<name>A0ABX8Y709_ANETH</name>
<proteinExistence type="predicted"/>
<sequence length="478" mass="52549">MAGIYQPGEEKVLSGAYSFLKSFIEEQTTPGLRGKLALPIVADWGPIGEFVRVRNKQAAVNIFGEVEDFDLIWADSIRPSSISIRPTQVLLYRLAGASAKKAFLILVGPSGDCIRVEAKYEGEFGNRLKVAVQPNLMDAALIDILIYLDAELVESQTGATNAELVAAFAGSEYVTLTKISDELPIPNAGTNLADGDSGKSVEATKYTDYLDKLITKKGEYGVFTLGVADAALNAAAQDWTDEQRYKGNYIKFVFGGDANRDKNKADIIQASKDANHMAVINVGSGVKWRGKTYSSSKVAVYIASLAAAMPLNYTMALYITNFDEVTVEWDQDTDLIDLIEAGTLMLNKDNDKVIIQEPVNTLTVPGPDQSSDFGKIRVVDTFDSILLAEEEAGKEWIRKQPNTNSPARRAAFCQMMKEKVFAPLAAIEVIAPDYEYMEDPLYYGQDAIYTPKRSAGHFVAGFRHQDVLEKIYTYNKAK</sequence>
<feature type="domain" description="Phage tail sheath protein-like beta-sandwich" evidence="1">
    <location>
        <begin position="105"/>
        <end position="195"/>
    </location>
</feature>
<keyword evidence="3" id="KW-1185">Reference proteome</keyword>
<dbReference type="GeneID" id="97141891"/>
<dbReference type="Pfam" id="PF17481">
    <property type="entry name" value="Phage_sheath_domII"/>
    <property type="match status" value="1"/>
</dbReference>
<organism evidence="2 3">
    <name type="scientific">Aneurinibacillus thermoaerophilus</name>
    <dbReference type="NCBI Taxonomy" id="143495"/>
    <lineage>
        <taxon>Bacteria</taxon>
        <taxon>Bacillati</taxon>
        <taxon>Bacillota</taxon>
        <taxon>Bacilli</taxon>
        <taxon>Bacillales</taxon>
        <taxon>Paenibacillaceae</taxon>
        <taxon>Aneurinibacillus group</taxon>
        <taxon>Aneurinibacillus</taxon>
    </lineage>
</organism>
<evidence type="ECO:0000313" key="3">
    <source>
        <dbReference type="Proteomes" id="UP000826616"/>
    </source>
</evidence>
<dbReference type="Gene3D" id="3.40.50.11790">
    <property type="match status" value="1"/>
</dbReference>
<reference evidence="2 3" key="1">
    <citation type="submission" date="2021-08" db="EMBL/GenBank/DDBJ databases">
        <title>Complete genome sequence of the strain Aneurinibacillus thermoaerophilus CCM 8960.</title>
        <authorList>
            <person name="Musilova J."/>
            <person name="Kourilova X."/>
            <person name="Pernicova I."/>
            <person name="Bezdicek M."/>
            <person name="Lengerova M."/>
            <person name="Obruca S."/>
            <person name="Sedlar K."/>
        </authorList>
    </citation>
    <scope>NUCLEOTIDE SEQUENCE [LARGE SCALE GENOMIC DNA]</scope>
    <source>
        <strain evidence="2 3">CCM 8960</strain>
    </source>
</reference>
<evidence type="ECO:0000313" key="2">
    <source>
        <dbReference type="EMBL" id="QYY41462.1"/>
    </source>
</evidence>
<dbReference type="Gene3D" id="2.60.40.4290">
    <property type="match status" value="1"/>
</dbReference>
<protein>
    <submittedName>
        <fullName evidence="2">Phage tail protein</fullName>
    </submittedName>
</protein>